<dbReference type="OrthoDB" id="10266736at2759"/>
<feature type="non-terminal residue" evidence="2">
    <location>
        <position position="1"/>
    </location>
</feature>
<reference evidence="2" key="1">
    <citation type="submission" date="2020-11" db="EMBL/GenBank/DDBJ databases">
        <authorList>
            <person name="Tran Van P."/>
        </authorList>
    </citation>
    <scope>NUCLEOTIDE SEQUENCE</scope>
</reference>
<evidence type="ECO:0000313" key="2">
    <source>
        <dbReference type="EMBL" id="CAD7663864.1"/>
    </source>
</evidence>
<dbReference type="EMBL" id="CAJPVJ010034846">
    <property type="protein sequence ID" value="CAG2181001.1"/>
    <property type="molecule type" value="Genomic_DNA"/>
</dbReference>
<evidence type="ECO:0000259" key="1">
    <source>
        <dbReference type="Pfam" id="PF21674"/>
    </source>
</evidence>
<accession>A0A7R9MQN9</accession>
<keyword evidence="3" id="KW-1185">Reference proteome</keyword>
<dbReference type="Proteomes" id="UP000728032">
    <property type="component" value="Unassembled WGS sequence"/>
</dbReference>
<organism evidence="2">
    <name type="scientific">Oppiella nova</name>
    <dbReference type="NCBI Taxonomy" id="334625"/>
    <lineage>
        <taxon>Eukaryota</taxon>
        <taxon>Metazoa</taxon>
        <taxon>Ecdysozoa</taxon>
        <taxon>Arthropoda</taxon>
        <taxon>Chelicerata</taxon>
        <taxon>Arachnida</taxon>
        <taxon>Acari</taxon>
        <taxon>Acariformes</taxon>
        <taxon>Sarcoptiformes</taxon>
        <taxon>Oribatida</taxon>
        <taxon>Brachypylina</taxon>
        <taxon>Oppioidea</taxon>
        <taxon>Oppiidae</taxon>
        <taxon>Oppiella</taxon>
    </lineage>
</organism>
<dbReference type="GO" id="GO:2000060">
    <property type="term" value="P:positive regulation of ubiquitin-dependent protein catabolic process"/>
    <property type="evidence" value="ECO:0007669"/>
    <property type="project" value="TreeGrafter"/>
</dbReference>
<evidence type="ECO:0000313" key="3">
    <source>
        <dbReference type="Proteomes" id="UP000728032"/>
    </source>
</evidence>
<dbReference type="EMBL" id="OC949671">
    <property type="protein sequence ID" value="CAD7663864.1"/>
    <property type="molecule type" value="Genomic_DNA"/>
</dbReference>
<dbReference type="PANTHER" id="PTHR15668:SF4">
    <property type="entry name" value="COILED-COIL DOMAIN-CONTAINING PROTEIN 22"/>
    <property type="match status" value="1"/>
</dbReference>
<dbReference type="GO" id="GO:0097602">
    <property type="term" value="F:cullin family protein binding"/>
    <property type="evidence" value="ECO:0007669"/>
    <property type="project" value="TreeGrafter"/>
</dbReference>
<dbReference type="Pfam" id="PF21674">
    <property type="entry name" value="CCDC22_N"/>
    <property type="match status" value="1"/>
</dbReference>
<name>A0A7R9MQN9_9ACAR</name>
<dbReference type="PANTHER" id="PTHR15668">
    <property type="entry name" value="JM1 PROTEIN"/>
    <property type="match status" value="1"/>
</dbReference>
<dbReference type="InterPro" id="IPR008530">
    <property type="entry name" value="CCDC22"/>
</dbReference>
<protein>
    <recommendedName>
        <fullName evidence="1">CCDC22 N-terminal domain-containing protein</fullName>
    </recommendedName>
</protein>
<dbReference type="InterPro" id="IPR048349">
    <property type="entry name" value="CCDC22_N"/>
</dbReference>
<feature type="domain" description="CCDC22 N-terminal" evidence="1">
    <location>
        <begin position="1"/>
        <end position="98"/>
    </location>
</feature>
<dbReference type="AlphaFoldDB" id="A0A7R9MQN9"/>
<sequence>MEEVDKIVIQQFEIDDEITGIKDLEVYQIMSCVCHCIHLIDPNNSNELGVKQINESMNMSIKYKMATHLANVCKQELGYKADIGYQTFLYGNESDIRK</sequence>
<gene>
    <name evidence="2" type="ORF">ONB1V03_LOCUS20422</name>
</gene>
<proteinExistence type="predicted"/>